<dbReference type="Pfam" id="PF23138">
    <property type="entry name" value="CTLH_Armc9"/>
    <property type="match status" value="1"/>
</dbReference>
<dbReference type="SUPFAM" id="SSF48371">
    <property type="entry name" value="ARM repeat"/>
    <property type="match status" value="1"/>
</dbReference>
<dbReference type="EMBL" id="JAODUP010000140">
    <property type="protein sequence ID" value="KAK2160096.1"/>
    <property type="molecule type" value="Genomic_DNA"/>
</dbReference>
<dbReference type="InterPro" id="IPR048957">
    <property type="entry name" value="ARMC9_LisH"/>
</dbReference>
<keyword evidence="7" id="KW-0966">Cell projection</keyword>
<dbReference type="Pfam" id="PF21050">
    <property type="entry name" value="ARMC9_ARM"/>
    <property type="match status" value="1"/>
</dbReference>
<feature type="compositionally biased region" description="Basic and acidic residues" evidence="8">
    <location>
        <begin position="698"/>
        <end position="719"/>
    </location>
</feature>
<evidence type="ECO:0000259" key="10">
    <source>
        <dbReference type="Pfam" id="PF23138"/>
    </source>
</evidence>
<evidence type="ECO:0000256" key="7">
    <source>
        <dbReference type="ARBA" id="ARBA00023273"/>
    </source>
</evidence>
<gene>
    <name evidence="11" type="ORF">LSH36_140g01090</name>
</gene>
<feature type="region of interest" description="Disordered" evidence="8">
    <location>
        <begin position="530"/>
        <end position="559"/>
    </location>
</feature>
<comment type="subcellular location">
    <subcellularLocation>
        <location evidence="1">Cytoplasm</location>
        <location evidence="1">Cytoskeleton</location>
        <location evidence="1">Cilium basal body</location>
    </subcellularLocation>
    <subcellularLocation>
        <location evidence="2">Cytoplasm</location>
        <location evidence="2">Cytoskeleton</location>
        <location evidence="2">Microtubule organizing center</location>
        <location evidence="2">Centrosome</location>
    </subcellularLocation>
</comment>
<comment type="caution">
    <text evidence="11">The sequence shown here is derived from an EMBL/GenBank/DDBJ whole genome shotgun (WGS) entry which is preliminary data.</text>
</comment>
<name>A0AAD9JVP4_9ANNE</name>
<feature type="domain" description="LisH" evidence="9">
    <location>
        <begin position="415"/>
        <end position="534"/>
    </location>
</feature>
<evidence type="ECO:0000313" key="12">
    <source>
        <dbReference type="Proteomes" id="UP001208570"/>
    </source>
</evidence>
<keyword evidence="6" id="KW-0206">Cytoskeleton</keyword>
<dbReference type="GO" id="GO:0036064">
    <property type="term" value="C:ciliary basal body"/>
    <property type="evidence" value="ECO:0007669"/>
    <property type="project" value="InterPro"/>
</dbReference>
<sequence length="803" mass="89373">MAGGVVAFEGELNSIVKEYLEFGKFEKTLPVFDQECFDAGKPIVELDTKVKSNQKLMSLQDAEAGMNAFKRYLETRGSSLSQTTEFLPFYALPFVPNPRTHPSYKELFAEKWVPDMKNRLEKFLMLTLQSSAQPRLFELYLINLKINGSVYKRIDDLDSTLQKGGSAKTSRDLHAMEQKAVDSDKKASAYMKRYNRVQADYHNLISITADLVDSLEQTVQGQPVSPEYLQQVCMRLFSNQVRQSVDFSRPGTAGEVLRQSVAPPQGLQHNETSPVSTLDYGKIKRDLTTGPDRLRGLLLQALRWKLTKSTPAEREAMLSAYINNDILGCASSGPYRQAIMNMLHSSSILIQQYIARLFNTVASLCEGRSYLSRNPELLKALINNLKTQQKDDITRENILGCIQKLSLRRHSQSIMIEEGIILWLVTVLEDNDSLSDYLLEYSVALLMNLCLRTAGKHKCVQNAHKVLKVLSDLLGHENQEIIPYVNGTLYSILAIPSIREEAKAMGMEEILKCFIKDDQPDMNRQIEFIIKQLNSDEEPDDTESDDEDDEEDEEDQDAMEADLDKAEIIKAQSGEMSGDRLLNSHYINTASSASTRKKHTDMVTAQEDLLRRPVTPSHLRGAEQHVVHIQPRSRPPTGLSSSSRSGSRHRGDIHRPPTRSGSRPGTQEDTPRPLSVASDPEASDIVSKAMGNGKKVAKAVDSKHVKPSRKALENIHGDADLNEYSAAFGTRPRIARTPDVGGRPTSRGSIGDGPTPQPKYSDSLPTPRPGSGGRVSSSPGPKTPASPSTRRPRTKSTSRGKVR</sequence>
<feature type="compositionally biased region" description="Low complexity" evidence="8">
    <location>
        <begin position="774"/>
        <end position="789"/>
    </location>
</feature>
<feature type="compositionally biased region" description="Low complexity" evidence="8">
    <location>
        <begin position="635"/>
        <end position="645"/>
    </location>
</feature>
<evidence type="ECO:0000313" key="11">
    <source>
        <dbReference type="EMBL" id="KAK2160096.1"/>
    </source>
</evidence>
<feature type="domain" description="ARMC9 CTLH-like" evidence="10">
    <location>
        <begin position="54"/>
        <end position="129"/>
    </location>
</feature>
<dbReference type="PANTHER" id="PTHR14881:SF4">
    <property type="entry name" value="LISH DOMAIN-CONTAINING PROTEIN ARMC9"/>
    <property type="match status" value="1"/>
</dbReference>
<evidence type="ECO:0000256" key="4">
    <source>
        <dbReference type="ARBA" id="ARBA00022490"/>
    </source>
</evidence>
<evidence type="ECO:0000256" key="1">
    <source>
        <dbReference type="ARBA" id="ARBA00004120"/>
    </source>
</evidence>
<evidence type="ECO:0000256" key="5">
    <source>
        <dbReference type="ARBA" id="ARBA00022794"/>
    </source>
</evidence>
<dbReference type="Pfam" id="PF21051">
    <property type="entry name" value="ARMC9_LisH"/>
    <property type="match status" value="1"/>
</dbReference>
<feature type="compositionally biased region" description="Polar residues" evidence="8">
    <location>
        <begin position="659"/>
        <end position="668"/>
    </location>
</feature>
<organism evidence="11 12">
    <name type="scientific">Paralvinella palmiformis</name>
    <dbReference type="NCBI Taxonomy" id="53620"/>
    <lineage>
        <taxon>Eukaryota</taxon>
        <taxon>Metazoa</taxon>
        <taxon>Spiralia</taxon>
        <taxon>Lophotrochozoa</taxon>
        <taxon>Annelida</taxon>
        <taxon>Polychaeta</taxon>
        <taxon>Sedentaria</taxon>
        <taxon>Canalipalpata</taxon>
        <taxon>Terebellida</taxon>
        <taxon>Terebelliformia</taxon>
        <taxon>Alvinellidae</taxon>
        <taxon>Paralvinella</taxon>
    </lineage>
</organism>
<dbReference type="Proteomes" id="UP001208570">
    <property type="component" value="Unassembled WGS sequence"/>
</dbReference>
<dbReference type="GO" id="GO:0060271">
    <property type="term" value="P:cilium assembly"/>
    <property type="evidence" value="ECO:0007669"/>
    <property type="project" value="InterPro"/>
</dbReference>
<feature type="compositionally biased region" description="Acidic residues" evidence="8">
    <location>
        <begin position="535"/>
        <end position="559"/>
    </location>
</feature>
<protein>
    <recommendedName>
        <fullName evidence="3">LisH domain-containing protein ARMC9</fullName>
    </recommendedName>
</protein>
<accession>A0AAD9JVP4</accession>
<evidence type="ECO:0000256" key="6">
    <source>
        <dbReference type="ARBA" id="ARBA00023212"/>
    </source>
</evidence>
<keyword evidence="5" id="KW-0970">Cilium biogenesis/degradation</keyword>
<dbReference type="InterPro" id="IPR040369">
    <property type="entry name" value="ARMC9"/>
</dbReference>
<evidence type="ECO:0000256" key="8">
    <source>
        <dbReference type="SAM" id="MobiDB-lite"/>
    </source>
</evidence>
<dbReference type="PANTHER" id="PTHR14881">
    <property type="entry name" value="LISH DOMAIN-CONTAINING PROTEIN ARMC9"/>
    <property type="match status" value="1"/>
</dbReference>
<dbReference type="InterPro" id="IPR056327">
    <property type="entry name" value="ARMC9_CTLH-like_dom"/>
</dbReference>
<evidence type="ECO:0000256" key="3">
    <source>
        <dbReference type="ARBA" id="ARBA00021146"/>
    </source>
</evidence>
<dbReference type="GO" id="GO:0005813">
    <property type="term" value="C:centrosome"/>
    <property type="evidence" value="ECO:0007669"/>
    <property type="project" value="UniProtKB-SubCell"/>
</dbReference>
<dbReference type="GO" id="GO:0097542">
    <property type="term" value="C:ciliary tip"/>
    <property type="evidence" value="ECO:0007669"/>
    <property type="project" value="TreeGrafter"/>
</dbReference>
<feature type="compositionally biased region" description="Basic residues" evidence="8">
    <location>
        <begin position="790"/>
        <end position="803"/>
    </location>
</feature>
<dbReference type="FunFam" id="1.25.10.10:FF:000124">
    <property type="entry name" value="lisH domain-containing protein ARMC9 isoform X1"/>
    <property type="match status" value="1"/>
</dbReference>
<feature type="region of interest" description="Disordered" evidence="8">
    <location>
        <begin position="592"/>
        <end position="803"/>
    </location>
</feature>
<dbReference type="InterPro" id="IPR016024">
    <property type="entry name" value="ARM-type_fold"/>
</dbReference>
<evidence type="ECO:0000259" key="9">
    <source>
        <dbReference type="Pfam" id="PF21050"/>
    </source>
</evidence>
<dbReference type="Gene3D" id="1.25.10.10">
    <property type="entry name" value="Leucine-rich Repeat Variant"/>
    <property type="match status" value="1"/>
</dbReference>
<dbReference type="AlphaFoldDB" id="A0AAD9JVP4"/>
<keyword evidence="12" id="KW-1185">Reference proteome</keyword>
<dbReference type="InterPro" id="IPR048959">
    <property type="entry name" value="ARMC9_ARM_dom"/>
</dbReference>
<evidence type="ECO:0000256" key="2">
    <source>
        <dbReference type="ARBA" id="ARBA00004300"/>
    </source>
</evidence>
<dbReference type="GO" id="GO:0005814">
    <property type="term" value="C:centriole"/>
    <property type="evidence" value="ECO:0007669"/>
    <property type="project" value="TreeGrafter"/>
</dbReference>
<keyword evidence="4" id="KW-0963">Cytoplasm</keyword>
<reference evidence="11" key="1">
    <citation type="journal article" date="2023" name="Mol. Biol. Evol.">
        <title>Third-Generation Sequencing Reveals the Adaptive Role of the Epigenome in Three Deep-Sea Polychaetes.</title>
        <authorList>
            <person name="Perez M."/>
            <person name="Aroh O."/>
            <person name="Sun Y."/>
            <person name="Lan Y."/>
            <person name="Juniper S.K."/>
            <person name="Young C.R."/>
            <person name="Angers B."/>
            <person name="Qian P.Y."/>
        </authorList>
    </citation>
    <scope>NUCLEOTIDE SEQUENCE</scope>
    <source>
        <strain evidence="11">P08H-3</strain>
    </source>
</reference>
<proteinExistence type="predicted"/>
<dbReference type="InterPro" id="IPR011989">
    <property type="entry name" value="ARM-like"/>
</dbReference>